<dbReference type="InterPro" id="IPR036388">
    <property type="entry name" value="WH-like_DNA-bd_sf"/>
</dbReference>
<dbReference type="OrthoDB" id="9782299at2"/>
<dbReference type="EMBL" id="BCMF01000003">
    <property type="protein sequence ID" value="GAW98710.1"/>
    <property type="molecule type" value="Genomic_DNA"/>
</dbReference>
<dbReference type="Gene3D" id="1.10.10.10">
    <property type="entry name" value="Winged helix-like DNA-binding domain superfamily/Winged helix DNA-binding domain"/>
    <property type="match status" value="1"/>
</dbReference>
<proteinExistence type="predicted"/>
<dbReference type="GO" id="GO:0003700">
    <property type="term" value="F:DNA-binding transcription factor activity"/>
    <property type="evidence" value="ECO:0007669"/>
    <property type="project" value="InterPro"/>
</dbReference>
<dbReference type="SUPFAM" id="SSF46785">
    <property type="entry name" value="Winged helix' DNA-binding domain"/>
    <property type="match status" value="1"/>
</dbReference>
<evidence type="ECO:0000256" key="3">
    <source>
        <dbReference type="ARBA" id="ARBA00023163"/>
    </source>
</evidence>
<dbReference type="InterPro" id="IPR036390">
    <property type="entry name" value="WH_DNA-bd_sf"/>
</dbReference>
<dbReference type="SMART" id="SM00895">
    <property type="entry name" value="FCD"/>
    <property type="match status" value="1"/>
</dbReference>
<keyword evidence="1" id="KW-0805">Transcription regulation</keyword>
<evidence type="ECO:0000256" key="1">
    <source>
        <dbReference type="ARBA" id="ARBA00023015"/>
    </source>
</evidence>
<dbReference type="PROSITE" id="PS50949">
    <property type="entry name" value="HTH_GNTR"/>
    <property type="match status" value="1"/>
</dbReference>
<dbReference type="PANTHER" id="PTHR43537:SF24">
    <property type="entry name" value="GLUCONATE OPERON TRANSCRIPTIONAL REPRESSOR"/>
    <property type="match status" value="1"/>
</dbReference>
<evidence type="ECO:0000313" key="6">
    <source>
        <dbReference type="Proteomes" id="UP000198374"/>
    </source>
</evidence>
<accession>A0A1Z5IB18</accession>
<dbReference type="InterPro" id="IPR011711">
    <property type="entry name" value="GntR_C"/>
</dbReference>
<dbReference type="PANTHER" id="PTHR43537">
    <property type="entry name" value="TRANSCRIPTIONAL REGULATOR, GNTR FAMILY"/>
    <property type="match status" value="1"/>
</dbReference>
<protein>
    <submittedName>
        <fullName evidence="5">GntR family transcriptional regulator</fullName>
    </submittedName>
</protein>
<dbReference type="InterPro" id="IPR008920">
    <property type="entry name" value="TF_FadR/GntR_C"/>
</dbReference>
<name>A0A1Z5IB18_9LACO</name>
<keyword evidence="3" id="KW-0804">Transcription</keyword>
<dbReference type="InterPro" id="IPR000524">
    <property type="entry name" value="Tscrpt_reg_HTH_GntR"/>
</dbReference>
<dbReference type="CDD" id="cd07377">
    <property type="entry name" value="WHTH_GntR"/>
    <property type="match status" value="1"/>
</dbReference>
<dbReference type="GO" id="GO:0003677">
    <property type="term" value="F:DNA binding"/>
    <property type="evidence" value="ECO:0007669"/>
    <property type="project" value="UniProtKB-KW"/>
</dbReference>
<organism evidence="5 6">
    <name type="scientific">Secundilactobacillus mixtipabuli</name>
    <dbReference type="NCBI Taxonomy" id="1435342"/>
    <lineage>
        <taxon>Bacteria</taxon>
        <taxon>Bacillati</taxon>
        <taxon>Bacillota</taxon>
        <taxon>Bacilli</taxon>
        <taxon>Lactobacillales</taxon>
        <taxon>Lactobacillaceae</taxon>
        <taxon>Secundilactobacillus</taxon>
    </lineage>
</organism>
<dbReference type="Pfam" id="PF00392">
    <property type="entry name" value="GntR"/>
    <property type="match status" value="1"/>
</dbReference>
<dbReference type="Proteomes" id="UP000198374">
    <property type="component" value="Unassembled WGS sequence"/>
</dbReference>
<evidence type="ECO:0000259" key="4">
    <source>
        <dbReference type="PROSITE" id="PS50949"/>
    </source>
</evidence>
<dbReference type="AlphaFoldDB" id="A0A1Z5IB18"/>
<dbReference type="SMART" id="SM00345">
    <property type="entry name" value="HTH_GNTR"/>
    <property type="match status" value="1"/>
</dbReference>
<evidence type="ECO:0000313" key="5">
    <source>
        <dbReference type="EMBL" id="GAW98710.1"/>
    </source>
</evidence>
<dbReference type="Pfam" id="PF07729">
    <property type="entry name" value="FCD"/>
    <property type="match status" value="1"/>
</dbReference>
<keyword evidence="2" id="KW-0238">DNA-binding</keyword>
<dbReference type="Gene3D" id="1.20.120.530">
    <property type="entry name" value="GntR ligand-binding domain-like"/>
    <property type="match status" value="1"/>
</dbReference>
<sequence>MKFKPIEAPSATELLVTQIKNAIITGQLKPGDKLPHERELARQMNVSRSVINSGLNRLQQLHFIHIRPRQGAFVADYHSEGNLETLNQVVDFDGGYYQTSLLQSIYEFRLVTEENIVTLAAQRQDKPSLKLAQQALNQFKQAVNVQEWSTTTFNFFHALALASQNQVYPLIINSFRPMYLKLAEWNSKDGGNSEIIQRNQDLLEAISHGNVKLAVDLDHALIEWSFRDLMRA</sequence>
<feature type="domain" description="HTH gntR-type" evidence="4">
    <location>
        <begin position="9"/>
        <end position="77"/>
    </location>
</feature>
<reference evidence="5 6" key="1">
    <citation type="submission" date="2015-11" db="EMBL/GenBank/DDBJ databases">
        <title>Draft genome sequences of new species of the genus Lactobacillus isolated from orchardgrass silage.</title>
        <authorList>
            <person name="Tohno M."/>
            <person name="Tanizawa Y."/>
            <person name="Arita M."/>
        </authorList>
    </citation>
    <scope>NUCLEOTIDE SEQUENCE [LARGE SCALE GENOMIC DNA]</scope>
    <source>
        <strain evidence="5 6">IWT30</strain>
    </source>
</reference>
<comment type="caution">
    <text evidence="5">The sequence shown here is derived from an EMBL/GenBank/DDBJ whole genome shotgun (WGS) entry which is preliminary data.</text>
</comment>
<evidence type="ECO:0000256" key="2">
    <source>
        <dbReference type="ARBA" id="ARBA00023125"/>
    </source>
</evidence>
<gene>
    <name evidence="5" type="ORF">IWT30_00669</name>
</gene>
<dbReference type="SUPFAM" id="SSF48008">
    <property type="entry name" value="GntR ligand-binding domain-like"/>
    <property type="match status" value="1"/>
</dbReference>
<dbReference type="RefSeq" id="WP_089108522.1">
    <property type="nucleotide sequence ID" value="NZ_BCMF01000003.1"/>
</dbReference>
<keyword evidence="6" id="KW-1185">Reference proteome</keyword>